<dbReference type="GO" id="GO:0005544">
    <property type="term" value="F:calcium-dependent phospholipid binding"/>
    <property type="evidence" value="ECO:0007669"/>
    <property type="project" value="InterPro"/>
</dbReference>
<dbReference type="GO" id="GO:0005737">
    <property type="term" value="C:cytoplasm"/>
    <property type="evidence" value="ECO:0007669"/>
    <property type="project" value="TreeGrafter"/>
</dbReference>
<sequence length="421" mass="48141">GLNMRMDRLSVSGNRPDTAGTLPPPSPLLEAYRGTYQSVSPMIAPMTLSSDSDLDKLSSLSPGPSNGKHHRRSRSSNSKNEFIGSGSESTSKGATHKKRARLYDAEKDALALNQAICHHKIDVDIICKILPSLTHDQTLELRKEYKKHIKVQGRGINIAKHMKMKLSGNFGKAVYVCALGRYESEGYWANFFYQSHSSRRELLIESLMGRSNAEIRQIKESFRDKRYNDDLVRCMEKELKPDKFRGAVLMALEAKRQEENEGYARQYVDGDVDVLNRCLAAKEGGESTMLEIVVRRSDAHLRDVLKAYERRYGVNFAREALKKSNNLVGEVICHILNGAINRPARDALLLHHAISDMTSHNTHEELRHELLISRLMRVHWEQTHFARVKREYAEKYRKELERDVEDATKGDLREFLYEVCK</sequence>
<dbReference type="GO" id="GO:0012506">
    <property type="term" value="C:vesicle membrane"/>
    <property type="evidence" value="ECO:0007669"/>
    <property type="project" value="TreeGrafter"/>
</dbReference>
<protein>
    <submittedName>
        <fullName evidence="4">Annexin</fullName>
    </submittedName>
</protein>
<evidence type="ECO:0000256" key="1">
    <source>
        <dbReference type="ARBA" id="ARBA00022737"/>
    </source>
</evidence>
<dbReference type="EMBL" id="KL584715">
    <property type="protein sequence ID" value="KEQ71167.1"/>
    <property type="molecule type" value="Genomic_DNA"/>
</dbReference>
<name>A0A074WN71_9PEZI</name>
<feature type="region of interest" description="Disordered" evidence="3">
    <location>
        <begin position="50"/>
        <end position="97"/>
    </location>
</feature>
<evidence type="ECO:0000256" key="3">
    <source>
        <dbReference type="SAM" id="MobiDB-lite"/>
    </source>
</evidence>
<dbReference type="Proteomes" id="UP000027730">
    <property type="component" value="Unassembled WGS sequence"/>
</dbReference>
<dbReference type="Gene3D" id="1.10.220.10">
    <property type="entry name" value="Annexin"/>
    <property type="match status" value="4"/>
</dbReference>
<keyword evidence="2" id="KW-0041">Annexin</keyword>
<dbReference type="PANTHER" id="PTHR10502:SF107">
    <property type="entry name" value="ANNEXIN ANXC4 (AFU_ORTHOLOGUE AFUA_3G07020)"/>
    <property type="match status" value="1"/>
</dbReference>
<dbReference type="GO" id="GO:0005886">
    <property type="term" value="C:plasma membrane"/>
    <property type="evidence" value="ECO:0007669"/>
    <property type="project" value="TreeGrafter"/>
</dbReference>
<evidence type="ECO:0000256" key="2">
    <source>
        <dbReference type="ARBA" id="ARBA00023216"/>
    </source>
</evidence>
<dbReference type="RefSeq" id="XP_013425038.1">
    <property type="nucleotide sequence ID" value="XM_013569584.1"/>
</dbReference>
<dbReference type="HOGENOM" id="CLU_012466_2_0_1"/>
<reference evidence="4 5" key="1">
    <citation type="journal article" date="2014" name="BMC Genomics">
        <title>Genome sequencing of four Aureobasidium pullulans varieties: biotechnological potential, stress tolerance, and description of new species.</title>
        <authorList>
            <person name="Gostin Ar C."/>
            <person name="Ohm R.A."/>
            <person name="Kogej T."/>
            <person name="Sonjak S."/>
            <person name="Turk M."/>
            <person name="Zajc J."/>
            <person name="Zalar P."/>
            <person name="Grube M."/>
            <person name="Sun H."/>
            <person name="Han J."/>
            <person name="Sharma A."/>
            <person name="Chiniquy J."/>
            <person name="Ngan C.Y."/>
            <person name="Lipzen A."/>
            <person name="Barry K."/>
            <person name="Grigoriev I.V."/>
            <person name="Gunde-Cimerman N."/>
        </authorList>
    </citation>
    <scope>NUCLEOTIDE SEQUENCE [LARGE SCALE GENOMIC DNA]</scope>
    <source>
        <strain evidence="4 5">CBS 147.97</strain>
    </source>
</reference>
<feature type="non-terminal residue" evidence="4">
    <location>
        <position position="1"/>
    </location>
</feature>
<evidence type="ECO:0000313" key="5">
    <source>
        <dbReference type="Proteomes" id="UP000027730"/>
    </source>
</evidence>
<dbReference type="AlphaFoldDB" id="A0A074WN71"/>
<proteinExistence type="predicted"/>
<dbReference type="PROSITE" id="PS51897">
    <property type="entry name" value="ANNEXIN_2"/>
    <property type="match status" value="1"/>
</dbReference>
<evidence type="ECO:0000313" key="4">
    <source>
        <dbReference type="EMBL" id="KEQ71167.1"/>
    </source>
</evidence>
<dbReference type="OrthoDB" id="2134400at2759"/>
<dbReference type="InterPro" id="IPR018502">
    <property type="entry name" value="Annexin_repeat"/>
</dbReference>
<feature type="non-terminal residue" evidence="4">
    <location>
        <position position="421"/>
    </location>
</feature>
<organism evidence="4 5">
    <name type="scientific">Aureobasidium namibiae CBS 147.97</name>
    <dbReference type="NCBI Taxonomy" id="1043004"/>
    <lineage>
        <taxon>Eukaryota</taxon>
        <taxon>Fungi</taxon>
        <taxon>Dikarya</taxon>
        <taxon>Ascomycota</taxon>
        <taxon>Pezizomycotina</taxon>
        <taxon>Dothideomycetes</taxon>
        <taxon>Dothideomycetidae</taxon>
        <taxon>Dothideales</taxon>
        <taxon>Saccotheciaceae</taxon>
        <taxon>Aureobasidium</taxon>
    </lineage>
</organism>
<dbReference type="SUPFAM" id="SSF47874">
    <property type="entry name" value="Annexin"/>
    <property type="match status" value="1"/>
</dbReference>
<keyword evidence="1" id="KW-0677">Repeat</keyword>
<dbReference type="InterPro" id="IPR037104">
    <property type="entry name" value="Annexin_sf"/>
</dbReference>
<dbReference type="STRING" id="1043004.A0A074WN71"/>
<dbReference type="GO" id="GO:0005509">
    <property type="term" value="F:calcium ion binding"/>
    <property type="evidence" value="ECO:0007669"/>
    <property type="project" value="InterPro"/>
</dbReference>
<dbReference type="GeneID" id="25407782"/>
<keyword evidence="5" id="KW-1185">Reference proteome</keyword>
<dbReference type="PANTHER" id="PTHR10502">
    <property type="entry name" value="ANNEXIN"/>
    <property type="match status" value="1"/>
</dbReference>
<dbReference type="GO" id="GO:0001786">
    <property type="term" value="F:phosphatidylserine binding"/>
    <property type="evidence" value="ECO:0007669"/>
    <property type="project" value="TreeGrafter"/>
</dbReference>
<accession>A0A074WN71</accession>
<gene>
    <name evidence="4" type="ORF">M436DRAFT_13603</name>
</gene>
<feature type="region of interest" description="Disordered" evidence="3">
    <location>
        <begin position="1"/>
        <end position="32"/>
    </location>
</feature>
<dbReference type="Pfam" id="PF00191">
    <property type="entry name" value="Annexin"/>
    <property type="match status" value="1"/>
</dbReference>
<dbReference type="GO" id="GO:0005634">
    <property type="term" value="C:nucleus"/>
    <property type="evidence" value="ECO:0007669"/>
    <property type="project" value="TreeGrafter"/>
</dbReference>